<keyword evidence="5" id="KW-1185">Reference proteome</keyword>
<evidence type="ECO:0000259" key="3">
    <source>
        <dbReference type="PROSITE" id="PS51175"/>
    </source>
</evidence>
<dbReference type="PROSITE" id="PS51175">
    <property type="entry name" value="CBM6"/>
    <property type="match status" value="1"/>
</dbReference>
<organism evidence="4 5">
    <name type="scientific">Rugosimonospora africana</name>
    <dbReference type="NCBI Taxonomy" id="556532"/>
    <lineage>
        <taxon>Bacteria</taxon>
        <taxon>Bacillati</taxon>
        <taxon>Actinomycetota</taxon>
        <taxon>Actinomycetes</taxon>
        <taxon>Micromonosporales</taxon>
        <taxon>Micromonosporaceae</taxon>
        <taxon>Rugosimonospora</taxon>
    </lineage>
</organism>
<dbReference type="AlphaFoldDB" id="A0A8J3QVM9"/>
<protein>
    <recommendedName>
        <fullName evidence="3">CBM6 domain-containing protein</fullName>
    </recommendedName>
</protein>
<proteinExistence type="predicted"/>
<feature type="region of interest" description="Disordered" evidence="1">
    <location>
        <begin position="1"/>
        <end position="85"/>
    </location>
</feature>
<dbReference type="InterPro" id="IPR008979">
    <property type="entry name" value="Galactose-bd-like_sf"/>
</dbReference>
<reference evidence="4" key="1">
    <citation type="submission" date="2021-01" db="EMBL/GenBank/DDBJ databases">
        <title>Whole genome shotgun sequence of Rugosimonospora africana NBRC 104875.</title>
        <authorList>
            <person name="Komaki H."/>
            <person name="Tamura T."/>
        </authorList>
    </citation>
    <scope>NUCLEOTIDE SEQUENCE</scope>
    <source>
        <strain evidence="4">NBRC 104875</strain>
    </source>
</reference>
<evidence type="ECO:0000256" key="2">
    <source>
        <dbReference type="SAM" id="Phobius"/>
    </source>
</evidence>
<feature type="domain" description="CBM6" evidence="3">
    <location>
        <begin position="182"/>
        <end position="312"/>
    </location>
</feature>
<dbReference type="Gene3D" id="2.60.120.260">
    <property type="entry name" value="Galactose-binding domain-like"/>
    <property type="match status" value="1"/>
</dbReference>
<dbReference type="InterPro" id="IPR005084">
    <property type="entry name" value="CBM6"/>
</dbReference>
<comment type="caution">
    <text evidence="4">The sequence shown here is derived from an EMBL/GenBank/DDBJ whole genome shotgun (WGS) entry which is preliminary data.</text>
</comment>
<evidence type="ECO:0000256" key="1">
    <source>
        <dbReference type="SAM" id="MobiDB-lite"/>
    </source>
</evidence>
<keyword evidence="2" id="KW-0812">Transmembrane</keyword>
<dbReference type="GO" id="GO:0030246">
    <property type="term" value="F:carbohydrate binding"/>
    <property type="evidence" value="ECO:0007669"/>
    <property type="project" value="InterPro"/>
</dbReference>
<keyword evidence="2" id="KW-1133">Transmembrane helix</keyword>
<feature type="transmembrane region" description="Helical" evidence="2">
    <location>
        <begin position="95"/>
        <end position="115"/>
    </location>
</feature>
<accession>A0A8J3QVM9</accession>
<evidence type="ECO:0000313" key="4">
    <source>
        <dbReference type="EMBL" id="GIH16867.1"/>
    </source>
</evidence>
<keyword evidence="2" id="KW-0472">Membrane</keyword>
<dbReference type="Proteomes" id="UP000642748">
    <property type="component" value="Unassembled WGS sequence"/>
</dbReference>
<dbReference type="CDD" id="cd04081">
    <property type="entry name" value="CBM35_galactosidase-like"/>
    <property type="match status" value="1"/>
</dbReference>
<gene>
    <name evidence="4" type="ORF">Raf01_50390</name>
</gene>
<dbReference type="SUPFAM" id="SSF49785">
    <property type="entry name" value="Galactose-binding domain-like"/>
    <property type="match status" value="1"/>
</dbReference>
<evidence type="ECO:0000313" key="5">
    <source>
        <dbReference type="Proteomes" id="UP000642748"/>
    </source>
</evidence>
<sequence length="314" mass="31716">MSADEWDSSGLRVGPWVTGGARRHPDEPPQSPQRPTHHDTPVAPPDGTAHPSPSNDSPDPDGEPSGGTADSGASSEETVPYRGHRPLAASTRRRWVVVGALVAAVGAAVAVPMALTSSPPHPAQIGTTNGLSGSGMPTNPVVTGAPSGPGALPLAVTPSRTLSSTPSHSPSHPPSSPRYVPVSYEAEAPSNILTGAASVTTYPGASGGRIVENVGTWGPGAKRRGTLTFPDVAAPTDGTYTLTLYYVDTDGTSTSTAAIAVAGGETVTVTLESASTCCATKAVKIALSKGNNRITFSNPDGQAPSIDKVIIGRP</sequence>
<name>A0A8J3QVM9_9ACTN</name>
<feature type="region of interest" description="Disordered" evidence="1">
    <location>
        <begin position="115"/>
        <end position="180"/>
    </location>
</feature>
<dbReference type="EMBL" id="BONZ01000048">
    <property type="protein sequence ID" value="GIH16867.1"/>
    <property type="molecule type" value="Genomic_DNA"/>
</dbReference>
<feature type="compositionally biased region" description="Polar residues" evidence="1">
    <location>
        <begin position="125"/>
        <end position="141"/>
    </location>
</feature>
<feature type="compositionally biased region" description="Low complexity" evidence="1">
    <location>
        <begin position="158"/>
        <end position="170"/>
    </location>
</feature>